<organism evidence="2 3">
    <name type="scientific">Phaeoacremonium minimum (strain UCR-PA7)</name>
    <name type="common">Esca disease fungus</name>
    <name type="synonym">Togninia minima</name>
    <dbReference type="NCBI Taxonomy" id="1286976"/>
    <lineage>
        <taxon>Eukaryota</taxon>
        <taxon>Fungi</taxon>
        <taxon>Dikarya</taxon>
        <taxon>Ascomycota</taxon>
        <taxon>Pezizomycotina</taxon>
        <taxon>Sordariomycetes</taxon>
        <taxon>Sordariomycetidae</taxon>
        <taxon>Togniniales</taxon>
        <taxon>Togniniaceae</taxon>
        <taxon>Phaeoacremonium</taxon>
    </lineage>
</organism>
<protein>
    <submittedName>
        <fullName evidence="2">Uncharacterized protein</fullName>
    </submittedName>
</protein>
<dbReference type="EMBL" id="KB932965">
    <property type="protein sequence ID" value="EOO01741.1"/>
    <property type="molecule type" value="Genomic_DNA"/>
</dbReference>
<dbReference type="RefSeq" id="XP_007913517.1">
    <property type="nucleotide sequence ID" value="XM_007915326.1"/>
</dbReference>
<sequence length="370" mass="42103">MDGIKSLAELTFERSQKFRPLPADYRYNVIEIGAFDDGPAFNEWLVQEDDLPAFVTKEPVDSDNKTAEASLKLICIPRDVDVTLAISKGTFKALFEAMDADPCALYMIARDYDGFHEYNGSESPVTTFVGTPTYAIVWTFNRKTMVTRGLFLRRRPDPWAPFRDVLDTYRFYLFTPHLLSFVSSFYMLRFFDEQTNELELQTIRMIETATGFGSDESHPPPEPVDTKRLTSWAQATAEVQTDLSNALRHQKTSRALLAHLTLSFDTHEADVVPDAFLDRYHRSLQALADAVPTLERHMDVFEDYAAYLKDRAGRLGAVVGHLIASHLDISLEFDLTDAQAICTSRPRGISRRKSSQQQQQQQLGRERKAI</sequence>
<evidence type="ECO:0000313" key="2">
    <source>
        <dbReference type="EMBL" id="EOO01741.1"/>
    </source>
</evidence>
<dbReference type="Proteomes" id="UP000014074">
    <property type="component" value="Unassembled WGS sequence"/>
</dbReference>
<evidence type="ECO:0000256" key="1">
    <source>
        <dbReference type="SAM" id="MobiDB-lite"/>
    </source>
</evidence>
<proteinExistence type="predicted"/>
<dbReference type="eggNOG" id="ENOG502SJSX">
    <property type="taxonomic scope" value="Eukaryota"/>
</dbReference>
<dbReference type="KEGG" id="tmn:UCRPA7_2755"/>
<dbReference type="GeneID" id="19323036"/>
<dbReference type="OrthoDB" id="3561681at2759"/>
<keyword evidence="3" id="KW-1185">Reference proteome</keyword>
<dbReference type="HOGENOM" id="CLU_051528_0_0_1"/>
<dbReference type="AlphaFoldDB" id="R8BQV9"/>
<reference evidence="3" key="1">
    <citation type="journal article" date="2013" name="Genome Announc.">
        <title>Draft genome sequence of the ascomycete Phaeoacremonium aleophilum strain UCR-PA7, a causal agent of the esca disease complex in grapevines.</title>
        <authorList>
            <person name="Blanco-Ulate B."/>
            <person name="Rolshausen P."/>
            <person name="Cantu D."/>
        </authorList>
    </citation>
    <scope>NUCLEOTIDE SEQUENCE [LARGE SCALE GENOMIC DNA]</scope>
    <source>
        <strain evidence="3">UCR-PA7</strain>
    </source>
</reference>
<evidence type="ECO:0000313" key="3">
    <source>
        <dbReference type="Proteomes" id="UP000014074"/>
    </source>
</evidence>
<name>R8BQV9_PHAM7</name>
<accession>R8BQV9</accession>
<gene>
    <name evidence="2" type="ORF">UCRPA7_2755</name>
</gene>
<feature type="region of interest" description="Disordered" evidence="1">
    <location>
        <begin position="346"/>
        <end position="370"/>
    </location>
</feature>